<organism evidence="2 3">
    <name type="scientific">candidate division WOR-1 bacterium DG_54_3</name>
    <dbReference type="NCBI Taxonomy" id="1703775"/>
    <lineage>
        <taxon>Bacteria</taxon>
        <taxon>Bacillati</taxon>
        <taxon>Saganbacteria</taxon>
    </lineage>
</organism>
<dbReference type="InterPro" id="IPR006047">
    <property type="entry name" value="GH13_cat_dom"/>
</dbReference>
<dbReference type="InterPro" id="IPR012767">
    <property type="entry name" value="Trehalose_TreY"/>
</dbReference>
<dbReference type="PANTHER" id="PTHR10357:SF216">
    <property type="entry name" value="MALTOOLIGOSYL TREHALOSE SYNTHASE-RELATED"/>
    <property type="match status" value="1"/>
</dbReference>
<comment type="caution">
    <text evidence="2">The sequence shown here is derived from an EMBL/GenBank/DDBJ whole genome shotgun (WGS) entry which is preliminary data.</text>
</comment>
<dbReference type="GO" id="GO:0047470">
    <property type="term" value="F:(1,4)-alpha-D-glucan 1-alpha-D-glucosylmutase activity"/>
    <property type="evidence" value="ECO:0007669"/>
    <property type="project" value="TreeGrafter"/>
</dbReference>
<name>A0A0S7Y4A0_UNCSA</name>
<feature type="domain" description="Glycosyl hydrolase family 13 catalytic" evidence="1">
    <location>
        <begin position="5"/>
        <end position="437"/>
    </location>
</feature>
<dbReference type="SUPFAM" id="SSF51445">
    <property type="entry name" value="(Trans)glycosidases"/>
    <property type="match status" value="1"/>
</dbReference>
<sequence>MSVPLATYRLQFNPDFGFQAAQKIAPYLADLGISCIYASPIFKARPGSSHGYDIVDPNQLNPDLGSAQEFDQLIKQTRSLGLSWLQDVVPNHLAFDGENRYLLDVLEKGRNSRYYKFFDITWDHPQEDLKGRVLAPFLGRFYSEALESGEIKLSLDEQGLSIRYHNWRFPVRPESRDRFFPEKLDEESVARFNGEPGKPESFNELDRLISDQLYRLSFWKVATEEINYRRFFNINELICLRAEDKEVFEAMHELVFRLVREEKFDGLRIDHIDGLYDPEVYLKRLREKVGDLYLIAEKILDPVEELPKSWPIQGTTGYDFLNLVNGLFCRQDAGKEFAKLYYKFTGIHLPYDELLAAKKRLIIGKHMAGNIDSLAREMKYISSGDRYGRDITLYGLRRGLVEVMAYFPVYRTYINYESFTDQDRKFIQQATEMARLRNPGLLYEIDYIQKFLLREFELGTDFKQKGVDFIMKFQQYTGPLMAKGFEDTFLYIYNKLISLNEVGGNPNSFGTGLKDFHRFSARRSALYPYALNATSTHDTKRGEDVRARINVLTELAKEWKNSLKVWSRLNKARKTIRNGTYLPDANDEYFLYQTMLGAWPFNEGEIENFKQRLKEYMVKAVREAKVHTAWLKPDTEYENACLKFIDEICRPAEDNRFLKEFLAFQKKIAFYGIFNSLSQLLLKITNPGVPDFYQGTELWDLNLVDPDNRRPVDFALRQRLLEEIKEKEKDKEKVLSFINEMLMNKEDGRVKMFLMCRVLKARKEQLGVFEQGEYLPLKVKGKYKDHVIAFARRDKKSWVVAIAPRFFASLIKEGQAPIGPQVWEDTEVLLPPAAPKRWSEKISGQDLAFERRIALGSALSVFPVGLLSGER</sequence>
<dbReference type="GO" id="GO:0005992">
    <property type="term" value="P:trehalose biosynthetic process"/>
    <property type="evidence" value="ECO:0007669"/>
    <property type="project" value="TreeGrafter"/>
</dbReference>
<dbReference type="Gene3D" id="1.10.10.470">
    <property type="entry name" value="Maltooligosyl trehalose synthase, domain 4"/>
    <property type="match status" value="1"/>
</dbReference>
<evidence type="ECO:0000313" key="3">
    <source>
        <dbReference type="Proteomes" id="UP000051861"/>
    </source>
</evidence>
<dbReference type="Gene3D" id="3.30.1590.10">
    <property type="entry name" value="Maltooligosyl trehalose synthase, domain 2"/>
    <property type="match status" value="1"/>
</dbReference>
<evidence type="ECO:0000259" key="1">
    <source>
        <dbReference type="SMART" id="SM00642"/>
    </source>
</evidence>
<dbReference type="Gene3D" id="1.10.150.200">
    <property type="entry name" value="Maltooligosyl trehalose synthase, domain 3"/>
    <property type="match status" value="1"/>
</dbReference>
<dbReference type="GO" id="GO:0030980">
    <property type="term" value="P:alpha-glucan catabolic process"/>
    <property type="evidence" value="ECO:0007669"/>
    <property type="project" value="TreeGrafter"/>
</dbReference>
<dbReference type="SMART" id="SM00642">
    <property type="entry name" value="Aamy"/>
    <property type="match status" value="1"/>
</dbReference>
<dbReference type="PANTHER" id="PTHR10357">
    <property type="entry name" value="ALPHA-AMYLASE FAMILY MEMBER"/>
    <property type="match status" value="1"/>
</dbReference>
<protein>
    <submittedName>
        <fullName evidence="2">Maltooligosyl trehalose synthase</fullName>
    </submittedName>
</protein>
<reference evidence="2 3" key="1">
    <citation type="journal article" date="2015" name="Microbiome">
        <title>Genomic resolution of linkages in carbon, nitrogen, and sulfur cycling among widespread estuary sediment bacteria.</title>
        <authorList>
            <person name="Baker B.J."/>
            <person name="Lazar C.S."/>
            <person name="Teske A.P."/>
            <person name="Dick G.J."/>
        </authorList>
    </citation>
    <scope>NUCLEOTIDE SEQUENCE [LARGE SCALE GENOMIC DNA]</scope>
    <source>
        <strain evidence="2">DG_54_3</strain>
    </source>
</reference>
<dbReference type="EMBL" id="LIZX01000023">
    <property type="protein sequence ID" value="KPJ69510.1"/>
    <property type="molecule type" value="Genomic_DNA"/>
</dbReference>
<dbReference type="CDD" id="cd11336">
    <property type="entry name" value="AmyAc_MTSase"/>
    <property type="match status" value="1"/>
</dbReference>
<dbReference type="Gene3D" id="3.20.20.80">
    <property type="entry name" value="Glycosidases"/>
    <property type="match status" value="1"/>
</dbReference>
<dbReference type="PATRIC" id="fig|1703775.3.peg.832"/>
<dbReference type="InterPro" id="IPR017853">
    <property type="entry name" value="GH"/>
</dbReference>
<dbReference type="NCBIfam" id="TIGR02401">
    <property type="entry name" value="trehalose_TreY"/>
    <property type="match status" value="1"/>
</dbReference>
<accession>A0A0S7Y4A0</accession>
<dbReference type="Proteomes" id="UP000051861">
    <property type="component" value="Unassembled WGS sequence"/>
</dbReference>
<proteinExistence type="predicted"/>
<dbReference type="InterPro" id="IPR013797">
    <property type="entry name" value="Maltooligo_trehalose_synth_4"/>
</dbReference>
<dbReference type="AlphaFoldDB" id="A0A0S7Y4A0"/>
<dbReference type="Pfam" id="PF00128">
    <property type="entry name" value="Alpha-amylase"/>
    <property type="match status" value="1"/>
</dbReference>
<gene>
    <name evidence="2" type="ORF">AMJ44_03705</name>
</gene>
<evidence type="ECO:0000313" key="2">
    <source>
        <dbReference type="EMBL" id="KPJ69510.1"/>
    </source>
</evidence>